<reference evidence="2 3" key="1">
    <citation type="journal article" date="2017" name="BMC Genomics">
        <title>Comparative genomic and phylogenomic analyses of the Bifidobacteriaceae family.</title>
        <authorList>
            <person name="Lugli G.A."/>
            <person name="Milani C."/>
            <person name="Turroni F."/>
            <person name="Duranti S."/>
            <person name="Mancabelli L."/>
            <person name="Mangifesta M."/>
            <person name="Ferrario C."/>
            <person name="Modesto M."/>
            <person name="Mattarelli P."/>
            <person name="Jiri K."/>
            <person name="van Sinderen D."/>
            <person name="Ventura M."/>
        </authorList>
    </citation>
    <scope>NUCLEOTIDE SEQUENCE [LARGE SCALE GENOMIC DNA]</scope>
    <source>
        <strain evidence="2 3">DSM 24742</strain>
    </source>
</reference>
<keyword evidence="3" id="KW-1185">Reference proteome</keyword>
<proteinExistence type="predicted"/>
<organism evidence="2 3">
    <name type="scientific">Pseudoscardovia radai</name>
    <dbReference type="NCBI Taxonomy" id="987066"/>
    <lineage>
        <taxon>Bacteria</taxon>
        <taxon>Bacillati</taxon>
        <taxon>Actinomycetota</taxon>
        <taxon>Actinomycetes</taxon>
        <taxon>Bifidobacteriales</taxon>
        <taxon>Bifidobacteriaceae</taxon>
        <taxon>Pseudoscardovia</taxon>
    </lineage>
</organism>
<name>A0A261EW34_9BIFI</name>
<feature type="compositionally biased region" description="Low complexity" evidence="1">
    <location>
        <begin position="132"/>
        <end position="147"/>
    </location>
</feature>
<dbReference type="AlphaFoldDB" id="A0A261EW34"/>
<dbReference type="Proteomes" id="UP000216725">
    <property type="component" value="Unassembled WGS sequence"/>
</dbReference>
<feature type="region of interest" description="Disordered" evidence="1">
    <location>
        <begin position="354"/>
        <end position="376"/>
    </location>
</feature>
<dbReference type="EMBL" id="MWWR01000012">
    <property type="protein sequence ID" value="OZG51037.1"/>
    <property type="molecule type" value="Genomic_DNA"/>
</dbReference>
<evidence type="ECO:0000256" key="1">
    <source>
        <dbReference type="SAM" id="MobiDB-lite"/>
    </source>
</evidence>
<dbReference type="RefSeq" id="WP_094661141.1">
    <property type="nucleotide sequence ID" value="NZ_JBKZBO010000015.1"/>
</dbReference>
<evidence type="ECO:0000313" key="3">
    <source>
        <dbReference type="Proteomes" id="UP000216725"/>
    </source>
</evidence>
<feature type="compositionally biased region" description="Low complexity" evidence="1">
    <location>
        <begin position="354"/>
        <end position="367"/>
    </location>
</feature>
<feature type="region of interest" description="Disordered" evidence="1">
    <location>
        <begin position="1"/>
        <end position="22"/>
    </location>
</feature>
<dbReference type="OrthoDB" id="3244646at2"/>
<protein>
    <submittedName>
        <fullName evidence="2">Uncharacterized protein</fullName>
    </submittedName>
</protein>
<feature type="region of interest" description="Disordered" evidence="1">
    <location>
        <begin position="115"/>
        <end position="147"/>
    </location>
</feature>
<gene>
    <name evidence="2" type="ORF">PSRA_1331</name>
</gene>
<evidence type="ECO:0000313" key="2">
    <source>
        <dbReference type="EMBL" id="OZG51037.1"/>
    </source>
</evidence>
<comment type="caution">
    <text evidence="2">The sequence shown here is derived from an EMBL/GenBank/DDBJ whole genome shotgun (WGS) entry which is preliminary data.</text>
</comment>
<accession>A0A261EW34</accession>
<sequence length="376" mass="39375">MVTFPHHAASYRNAAPHRSRTHRARRIVAALVALPLTLSAAACGSSSDASPSSSDSSTSTSVSWLSQVDWTKYNVTDANLEFFGQLTAPLAAKDLFDHASEISVAVASGNGTKAMTDGNELLTSSATKPRESTASSGSTDGSSSSSASAVDFMTMDDSFKNATIDLHYELDNDTTPISDVFNDGLFDLAVTPDNSSVTLSDILGLDSSSGSASDSGQGTSELDQALDKYGMPTGIWYWNDTSYFDPTSAANGGAYELCWERDGYAFTIAVNDMIGTEYSMTNTSFTYYSGNAWKSFKTDLQNGSIDGGNNNVRYCDFHDFYDSYLSPEAVASLEASASAAQSSAMASASSEAASSASASSSESSSDSTDGGSVSVE</sequence>